<comment type="caution">
    <text evidence="2">The sequence shown here is derived from an EMBL/GenBank/DDBJ whole genome shotgun (WGS) entry which is preliminary data.</text>
</comment>
<name>A0AAE1S5J8_9SOLA</name>
<dbReference type="Proteomes" id="UP001291623">
    <property type="component" value="Unassembled WGS sequence"/>
</dbReference>
<dbReference type="InterPro" id="IPR038595">
    <property type="entry name" value="LOR_sf"/>
</dbReference>
<dbReference type="PANTHER" id="PTHR31087">
    <property type="match status" value="1"/>
</dbReference>
<comment type="similarity">
    <text evidence="1">Belongs to the LOR family.</text>
</comment>
<protein>
    <submittedName>
        <fullName evidence="2">Uncharacterized protein</fullName>
    </submittedName>
</protein>
<organism evidence="2 3">
    <name type="scientific">Anisodus tanguticus</name>
    <dbReference type="NCBI Taxonomy" id="243964"/>
    <lineage>
        <taxon>Eukaryota</taxon>
        <taxon>Viridiplantae</taxon>
        <taxon>Streptophyta</taxon>
        <taxon>Embryophyta</taxon>
        <taxon>Tracheophyta</taxon>
        <taxon>Spermatophyta</taxon>
        <taxon>Magnoliopsida</taxon>
        <taxon>eudicotyledons</taxon>
        <taxon>Gunneridae</taxon>
        <taxon>Pentapetalae</taxon>
        <taxon>asterids</taxon>
        <taxon>lamiids</taxon>
        <taxon>Solanales</taxon>
        <taxon>Solanaceae</taxon>
        <taxon>Solanoideae</taxon>
        <taxon>Hyoscyameae</taxon>
        <taxon>Anisodus</taxon>
    </lineage>
</organism>
<evidence type="ECO:0000256" key="1">
    <source>
        <dbReference type="ARBA" id="ARBA00005437"/>
    </source>
</evidence>
<proteinExistence type="inferred from homology"/>
<dbReference type="InterPro" id="IPR007612">
    <property type="entry name" value="LOR"/>
</dbReference>
<dbReference type="InterPro" id="IPR025659">
    <property type="entry name" value="Tubby-like_C"/>
</dbReference>
<evidence type="ECO:0000313" key="2">
    <source>
        <dbReference type="EMBL" id="KAK4363289.1"/>
    </source>
</evidence>
<dbReference type="EMBL" id="JAVYJV010000009">
    <property type="protein sequence ID" value="KAK4363289.1"/>
    <property type="molecule type" value="Genomic_DNA"/>
</dbReference>
<dbReference type="Gene3D" id="2.40.160.200">
    <property type="entry name" value="LURP1-related"/>
    <property type="match status" value="1"/>
</dbReference>
<dbReference type="PANTHER" id="PTHR31087:SF17">
    <property type="entry name" value="PROTEIN LURP-ONE-RELATED 14-RELATED"/>
    <property type="match status" value="1"/>
</dbReference>
<accession>A0AAE1S5J8</accession>
<keyword evidence="3" id="KW-1185">Reference proteome</keyword>
<dbReference type="AlphaFoldDB" id="A0AAE1S5J8"/>
<dbReference type="Pfam" id="PF04525">
    <property type="entry name" value="LOR"/>
    <property type="match status" value="1"/>
</dbReference>
<evidence type="ECO:0000313" key="3">
    <source>
        <dbReference type="Proteomes" id="UP001291623"/>
    </source>
</evidence>
<sequence length="201" mass="22861">MAKVPHQMAYGVPLETPISVVGDWFCVPYHIDLIVKKKIRGLTDAHIDVLDMTGNLLFQHDGSVWQLNKKRIMRDPAGLPILTMREKEMICRHRWTIHGGESSDASHMLYSVQRSNAFQLKTRLDVFLPSNASEDVPNFQVIGSYHSQSFKVCRGQTLLAEVNDNLKLGSLLWKGKESFQVRVYPGVWDREEAQRKGKATA</sequence>
<dbReference type="SUPFAM" id="SSF54518">
    <property type="entry name" value="Tubby C-terminal domain-like"/>
    <property type="match status" value="1"/>
</dbReference>
<reference evidence="2" key="1">
    <citation type="submission" date="2023-12" db="EMBL/GenBank/DDBJ databases">
        <title>Genome assembly of Anisodus tanguticus.</title>
        <authorList>
            <person name="Wang Y.-J."/>
        </authorList>
    </citation>
    <scope>NUCLEOTIDE SEQUENCE</scope>
    <source>
        <strain evidence="2">KB-2021</strain>
        <tissue evidence="2">Leaf</tissue>
    </source>
</reference>
<gene>
    <name evidence="2" type="ORF">RND71_018530</name>
</gene>